<sequence>MRGVIADEMQAGRIFLAGWRLPVGVIAMGMVEKVGGVNSRIALLESGEFSTVNEAFALLRPRYFMVKVDLENAYRSLGIASHYWSSQCFEYDGIRYMDTRAPFGNRSFAGDLHEVHEGHCGMDAGTGGAVRWVPGQFLLCRQDGSRGGGKHDVAGGVRLILRALCKYGKVRRSGYSDGVPGILLSTEGEVCTAAIDADRVADVLTRANQLRAQASRGRIRRKALESLMGLLAFCSQVVWNLSLYTMRGFAFLVATVSRQTVRLAAPVLEDLAVLAGENPPDVQRPAGRVASQGRGRKPLRHGCLGHLGFWGGLGEALLPPQLGGFGTDAPEGTTVVVNIDNQSALFQIKRWWGSVAYLPLLKQLFYLCSKHDIRLQPVYISSERGQSSGGLAVPAAIGQKLVEGGGCSGAEVRRLECLGYDLPFSILKEILVNFLRAKKRQQWGTAACFLVPVWPGNPGWDMVASMPELFRVELRRESGRYREEALAPHTRRAYGTGVRAFVTFCVRFACLGCLEPLLPATDDTMCSFITFQSWLFARTLDRAGGSPLFVMEKVSAKKGTVVPMTHEVLVAGSKELAQKVCLEPGSYAGHSLRRGGATAALRLDVNNIYIKLQGDWKSDCFEGY</sequence>
<evidence type="ECO:0000256" key="1">
    <source>
        <dbReference type="ARBA" id="ARBA00023172"/>
    </source>
</evidence>
<proteinExistence type="predicted"/>
<dbReference type="PANTHER" id="PTHR33050">
    <property type="entry name" value="REVERSE TRANSCRIPTASE DOMAIN-CONTAINING PROTEIN"/>
    <property type="match status" value="1"/>
</dbReference>
<evidence type="ECO:0000313" key="2">
    <source>
        <dbReference type="EMBL" id="KAK3251316.1"/>
    </source>
</evidence>
<dbReference type="GO" id="GO:0003677">
    <property type="term" value="F:DNA binding"/>
    <property type="evidence" value="ECO:0007669"/>
    <property type="project" value="InterPro"/>
</dbReference>
<dbReference type="PANTHER" id="PTHR33050:SF7">
    <property type="entry name" value="RIBONUCLEASE H"/>
    <property type="match status" value="1"/>
</dbReference>
<dbReference type="InterPro" id="IPR011010">
    <property type="entry name" value="DNA_brk_join_enz"/>
</dbReference>
<reference evidence="2 3" key="1">
    <citation type="journal article" date="2015" name="Genome Biol. Evol.">
        <title>Comparative Genomics of a Bacterivorous Green Alga Reveals Evolutionary Causalities and Consequences of Phago-Mixotrophic Mode of Nutrition.</title>
        <authorList>
            <person name="Burns J.A."/>
            <person name="Paasch A."/>
            <person name="Narechania A."/>
            <person name="Kim E."/>
        </authorList>
    </citation>
    <scope>NUCLEOTIDE SEQUENCE [LARGE SCALE GENOMIC DNA]</scope>
    <source>
        <strain evidence="2 3">PLY_AMNH</strain>
    </source>
</reference>
<dbReference type="EMBL" id="LGRX02026107">
    <property type="protein sequence ID" value="KAK3251316.1"/>
    <property type="molecule type" value="Genomic_DNA"/>
</dbReference>
<dbReference type="InterPro" id="IPR013762">
    <property type="entry name" value="Integrase-like_cat_sf"/>
</dbReference>
<dbReference type="GO" id="GO:0006310">
    <property type="term" value="P:DNA recombination"/>
    <property type="evidence" value="ECO:0007669"/>
    <property type="project" value="UniProtKB-KW"/>
</dbReference>
<dbReference type="SUPFAM" id="SSF56349">
    <property type="entry name" value="DNA breaking-rejoining enzymes"/>
    <property type="match status" value="1"/>
</dbReference>
<dbReference type="Gene3D" id="1.10.443.10">
    <property type="entry name" value="Intergrase catalytic core"/>
    <property type="match status" value="1"/>
</dbReference>
<dbReference type="Proteomes" id="UP001190700">
    <property type="component" value="Unassembled WGS sequence"/>
</dbReference>
<dbReference type="GO" id="GO:0015074">
    <property type="term" value="P:DNA integration"/>
    <property type="evidence" value="ECO:0007669"/>
    <property type="project" value="InterPro"/>
</dbReference>
<protein>
    <submittedName>
        <fullName evidence="2">Uncharacterized protein</fullName>
    </submittedName>
</protein>
<evidence type="ECO:0000313" key="3">
    <source>
        <dbReference type="Proteomes" id="UP001190700"/>
    </source>
</evidence>
<dbReference type="InterPro" id="IPR052055">
    <property type="entry name" value="Hepadnavirus_pol/RT"/>
</dbReference>
<dbReference type="AlphaFoldDB" id="A0AAE0F413"/>
<name>A0AAE0F413_9CHLO</name>
<keyword evidence="3" id="KW-1185">Reference proteome</keyword>
<organism evidence="2 3">
    <name type="scientific">Cymbomonas tetramitiformis</name>
    <dbReference type="NCBI Taxonomy" id="36881"/>
    <lineage>
        <taxon>Eukaryota</taxon>
        <taxon>Viridiplantae</taxon>
        <taxon>Chlorophyta</taxon>
        <taxon>Pyramimonadophyceae</taxon>
        <taxon>Pyramimonadales</taxon>
        <taxon>Pyramimonadaceae</taxon>
        <taxon>Cymbomonas</taxon>
    </lineage>
</organism>
<dbReference type="SUPFAM" id="SSF47823">
    <property type="entry name" value="lambda integrase-like, N-terminal domain"/>
    <property type="match status" value="1"/>
</dbReference>
<gene>
    <name evidence="2" type="ORF">CYMTET_39335</name>
</gene>
<accession>A0AAE0F413</accession>
<comment type="caution">
    <text evidence="2">The sequence shown here is derived from an EMBL/GenBank/DDBJ whole genome shotgun (WGS) entry which is preliminary data.</text>
</comment>
<keyword evidence="1" id="KW-0233">DNA recombination</keyword>